<dbReference type="OrthoDB" id="5295747at2759"/>
<dbReference type="EMBL" id="PVQB02000774">
    <property type="protein sequence ID" value="KAF4333823.1"/>
    <property type="molecule type" value="Genomic_DNA"/>
</dbReference>
<name>A0A9P5DTH3_9HYPO</name>
<keyword evidence="2" id="KW-1185">Reference proteome</keyword>
<protein>
    <submittedName>
        <fullName evidence="1">Uncharacterized protein</fullName>
    </submittedName>
</protein>
<proteinExistence type="predicted"/>
<organism evidence="1 2">
    <name type="scientific">Fusarium beomiforme</name>
    <dbReference type="NCBI Taxonomy" id="44412"/>
    <lineage>
        <taxon>Eukaryota</taxon>
        <taxon>Fungi</taxon>
        <taxon>Dikarya</taxon>
        <taxon>Ascomycota</taxon>
        <taxon>Pezizomycotina</taxon>
        <taxon>Sordariomycetes</taxon>
        <taxon>Hypocreomycetidae</taxon>
        <taxon>Hypocreales</taxon>
        <taxon>Nectriaceae</taxon>
        <taxon>Fusarium</taxon>
        <taxon>Fusarium burgessii species complex</taxon>
    </lineage>
</organism>
<gene>
    <name evidence="1" type="ORF">FBEOM_12353</name>
</gene>
<dbReference type="SUPFAM" id="SSF159245">
    <property type="entry name" value="AttH-like"/>
    <property type="match status" value="1"/>
</dbReference>
<sequence length="302" mass="33542">MAVINPDLKWANSTTSSFYFLNDLNDPSKYKSKGASYTGPAFGNTEALDFQSIPHNLTSPWGSDNFSTVVLDTDFGGVKLNTVVHPTGKNMYYRGVGGIVTPGYGNDFTTFPPGWSWYWTNPHLQVTGTITVDGKLVSIDTSQSLGLLERQYGAFRVFEKGFYLLWAYLPNGIVVQVWVISPRADGTGPSSMVTIWHPNGLHEVPAVNMSATRAWDLSISKATRREYFNKFRVALTAHNMKFNFEKSIRDTEIRPVPGMTGLIVSESYCEGTDEWDGEVLPWFGHCEELSARKQGSTLHSAA</sequence>
<comment type="caution">
    <text evidence="1">The sequence shown here is derived from an EMBL/GenBank/DDBJ whole genome shotgun (WGS) entry which is preliminary data.</text>
</comment>
<evidence type="ECO:0000313" key="2">
    <source>
        <dbReference type="Proteomes" id="UP000730481"/>
    </source>
</evidence>
<reference evidence="1" key="2">
    <citation type="submission" date="2020-02" db="EMBL/GenBank/DDBJ databases">
        <title>Identification and distribution of gene clusters putatively required for synthesis of sphingolipid metabolism inhibitors in phylogenetically diverse species of the filamentous fungus Fusarium.</title>
        <authorList>
            <person name="Kim H.-S."/>
            <person name="Busman M."/>
            <person name="Brown D.W."/>
            <person name="Divon H."/>
            <person name="Uhlig S."/>
            <person name="Proctor R.H."/>
        </authorList>
    </citation>
    <scope>NUCLEOTIDE SEQUENCE</scope>
    <source>
        <strain evidence="1">NRRL 25174</strain>
    </source>
</reference>
<accession>A0A9P5DTH3</accession>
<reference evidence="1" key="1">
    <citation type="journal article" date="2017" name="Mycologia">
        <title>Fusarium algeriense, sp. nov., a novel toxigenic crown rot pathogen of durum wheat from Algeria is nested in the Fusarium burgessii species complex.</title>
        <authorList>
            <person name="Laraba I."/>
            <person name="Keddad A."/>
            <person name="Boureghda H."/>
            <person name="Abdallah N."/>
            <person name="Vaughan M.M."/>
            <person name="Proctor R.H."/>
            <person name="Busman M."/>
            <person name="O'Donnell K."/>
        </authorList>
    </citation>
    <scope>NUCLEOTIDE SEQUENCE</scope>
    <source>
        <strain evidence="1">NRRL 25174</strain>
    </source>
</reference>
<dbReference type="Proteomes" id="UP000730481">
    <property type="component" value="Unassembled WGS sequence"/>
</dbReference>
<dbReference type="AlphaFoldDB" id="A0A9P5DTH3"/>
<evidence type="ECO:0000313" key="1">
    <source>
        <dbReference type="EMBL" id="KAF4333823.1"/>
    </source>
</evidence>